<protein>
    <submittedName>
        <fullName evidence="2">Uncharacterized protein</fullName>
    </submittedName>
</protein>
<evidence type="ECO:0000256" key="1">
    <source>
        <dbReference type="SAM" id="Phobius"/>
    </source>
</evidence>
<keyword evidence="1" id="KW-0472">Membrane</keyword>
<sequence>MELVEEREILAYNICQNRSGYIYKNPVEMERLFGIRPAAQVHHSDFKKLAGGYNAHDVHHEEPMTYAKYHVPCMRNMLLHMTHILQAHTSDLHRHLPVANALSLDKDRWIFMGVGFILLMENVVAFFKVPKILRRDRRRPSPRHF</sequence>
<comment type="caution">
    <text evidence="2">The sequence shown here is derived from an EMBL/GenBank/DDBJ whole genome shotgun (WGS) entry which is preliminary data.</text>
</comment>
<evidence type="ECO:0000313" key="3">
    <source>
        <dbReference type="Proteomes" id="UP001162031"/>
    </source>
</evidence>
<feature type="transmembrane region" description="Helical" evidence="1">
    <location>
        <begin position="109"/>
        <end position="129"/>
    </location>
</feature>
<keyword evidence="3" id="KW-1185">Reference proteome</keyword>
<keyword evidence="1" id="KW-1133">Transmembrane helix</keyword>
<dbReference type="Proteomes" id="UP001162031">
    <property type="component" value="Unassembled WGS sequence"/>
</dbReference>
<name>A0AAV0U206_HYABA</name>
<evidence type="ECO:0000313" key="2">
    <source>
        <dbReference type="EMBL" id="CAI5728842.1"/>
    </source>
</evidence>
<gene>
    <name evidence="2" type="ORF">HBR001_LOCUS4421</name>
</gene>
<dbReference type="EMBL" id="CANTFL010000942">
    <property type="protein sequence ID" value="CAI5728842.1"/>
    <property type="molecule type" value="Genomic_DNA"/>
</dbReference>
<organism evidence="2 3">
    <name type="scientific">Hyaloperonospora brassicae</name>
    <name type="common">Brassica downy mildew</name>
    <name type="synonym">Peronospora brassicae</name>
    <dbReference type="NCBI Taxonomy" id="162125"/>
    <lineage>
        <taxon>Eukaryota</taxon>
        <taxon>Sar</taxon>
        <taxon>Stramenopiles</taxon>
        <taxon>Oomycota</taxon>
        <taxon>Peronosporomycetes</taxon>
        <taxon>Peronosporales</taxon>
        <taxon>Peronosporaceae</taxon>
        <taxon>Hyaloperonospora</taxon>
    </lineage>
</organism>
<dbReference type="AlphaFoldDB" id="A0AAV0U206"/>
<proteinExistence type="predicted"/>
<accession>A0AAV0U206</accession>
<reference evidence="2" key="1">
    <citation type="submission" date="2022-12" db="EMBL/GenBank/DDBJ databases">
        <authorList>
            <person name="Webb A."/>
        </authorList>
    </citation>
    <scope>NUCLEOTIDE SEQUENCE</scope>
    <source>
        <strain evidence="2">Hp1</strain>
    </source>
</reference>
<keyword evidence="1" id="KW-0812">Transmembrane</keyword>